<dbReference type="AlphaFoldDB" id="A0A453DJZ9"/>
<sequence length="74" mass="8685">WLDLFSLCSSHIITMTHTDIFAYLVLTGFALVLITGLCFFRHWFYTCPYHRTLFFQPDVGETLFPRSLRVSFAC</sequence>
<dbReference type="EnsemblPlants" id="AET2Gv21278700.1">
    <property type="protein sequence ID" value="AET2Gv21278700.1"/>
    <property type="gene ID" value="AET2Gv21278700"/>
</dbReference>
<reference evidence="3" key="1">
    <citation type="journal article" date="2014" name="Science">
        <title>Ancient hybridizations among the ancestral genomes of bread wheat.</title>
        <authorList>
            <consortium name="International Wheat Genome Sequencing Consortium,"/>
            <person name="Marcussen T."/>
            <person name="Sandve S.R."/>
            <person name="Heier L."/>
            <person name="Spannagl M."/>
            <person name="Pfeifer M."/>
            <person name="Jakobsen K.S."/>
            <person name="Wulff B.B."/>
            <person name="Steuernagel B."/>
            <person name="Mayer K.F."/>
            <person name="Olsen O.A."/>
        </authorList>
    </citation>
    <scope>NUCLEOTIDE SEQUENCE [LARGE SCALE GENOMIC DNA]</scope>
    <source>
        <strain evidence="3">cv. AL8/78</strain>
    </source>
</reference>
<proteinExistence type="predicted"/>
<reference evidence="3" key="2">
    <citation type="journal article" date="2017" name="Nat. Plants">
        <title>The Aegilops tauschii genome reveals multiple impacts of transposons.</title>
        <authorList>
            <person name="Zhao G."/>
            <person name="Zou C."/>
            <person name="Li K."/>
            <person name="Wang K."/>
            <person name="Li T."/>
            <person name="Gao L."/>
            <person name="Zhang X."/>
            <person name="Wang H."/>
            <person name="Yang Z."/>
            <person name="Liu X."/>
            <person name="Jiang W."/>
            <person name="Mao L."/>
            <person name="Kong X."/>
            <person name="Jiao Y."/>
            <person name="Jia J."/>
        </authorList>
    </citation>
    <scope>NUCLEOTIDE SEQUENCE [LARGE SCALE GENOMIC DNA]</scope>
    <source>
        <strain evidence="3">cv. AL8/78</strain>
    </source>
</reference>
<keyword evidence="1" id="KW-0472">Membrane</keyword>
<reference evidence="2" key="5">
    <citation type="journal article" date="2021" name="G3 (Bethesda)">
        <title>Aegilops tauschii genome assembly Aet v5.0 features greater sequence contiguity and improved annotation.</title>
        <authorList>
            <person name="Wang L."/>
            <person name="Zhu T."/>
            <person name="Rodriguez J.C."/>
            <person name="Deal K.R."/>
            <person name="Dubcovsky J."/>
            <person name="McGuire P.E."/>
            <person name="Lux T."/>
            <person name="Spannagl M."/>
            <person name="Mayer K.F.X."/>
            <person name="Baldrich P."/>
            <person name="Meyers B.C."/>
            <person name="Huo N."/>
            <person name="Gu Y.Q."/>
            <person name="Zhou H."/>
            <person name="Devos K.M."/>
            <person name="Bennetzen J.L."/>
            <person name="Unver T."/>
            <person name="Budak H."/>
            <person name="Gulick P.J."/>
            <person name="Galiba G."/>
            <person name="Kalapos B."/>
            <person name="Nelson D.R."/>
            <person name="Li P."/>
            <person name="You F.M."/>
            <person name="Luo M.C."/>
            <person name="Dvorak J."/>
        </authorList>
    </citation>
    <scope>NUCLEOTIDE SEQUENCE [LARGE SCALE GENOMIC DNA]</scope>
    <source>
        <strain evidence="2">cv. AL8/78</strain>
    </source>
</reference>
<keyword evidence="1" id="KW-0812">Transmembrane</keyword>
<reference evidence="2" key="4">
    <citation type="submission" date="2019-03" db="UniProtKB">
        <authorList>
            <consortium name="EnsemblPlants"/>
        </authorList>
    </citation>
    <scope>IDENTIFICATION</scope>
</reference>
<feature type="transmembrane region" description="Helical" evidence="1">
    <location>
        <begin position="20"/>
        <end position="40"/>
    </location>
</feature>
<evidence type="ECO:0000313" key="3">
    <source>
        <dbReference type="Proteomes" id="UP000015105"/>
    </source>
</evidence>
<protein>
    <submittedName>
        <fullName evidence="2">Uncharacterized protein</fullName>
    </submittedName>
</protein>
<dbReference type="Proteomes" id="UP000015105">
    <property type="component" value="Chromosome 2D"/>
</dbReference>
<organism evidence="2 3">
    <name type="scientific">Aegilops tauschii subsp. strangulata</name>
    <name type="common">Goatgrass</name>
    <dbReference type="NCBI Taxonomy" id="200361"/>
    <lineage>
        <taxon>Eukaryota</taxon>
        <taxon>Viridiplantae</taxon>
        <taxon>Streptophyta</taxon>
        <taxon>Embryophyta</taxon>
        <taxon>Tracheophyta</taxon>
        <taxon>Spermatophyta</taxon>
        <taxon>Magnoliopsida</taxon>
        <taxon>Liliopsida</taxon>
        <taxon>Poales</taxon>
        <taxon>Poaceae</taxon>
        <taxon>BOP clade</taxon>
        <taxon>Pooideae</taxon>
        <taxon>Triticodae</taxon>
        <taxon>Triticeae</taxon>
        <taxon>Triticinae</taxon>
        <taxon>Aegilops</taxon>
    </lineage>
</organism>
<reference evidence="2" key="3">
    <citation type="journal article" date="2017" name="Nature">
        <title>Genome sequence of the progenitor of the wheat D genome Aegilops tauschii.</title>
        <authorList>
            <person name="Luo M.C."/>
            <person name="Gu Y.Q."/>
            <person name="Puiu D."/>
            <person name="Wang H."/>
            <person name="Twardziok S.O."/>
            <person name="Deal K.R."/>
            <person name="Huo N."/>
            <person name="Zhu T."/>
            <person name="Wang L."/>
            <person name="Wang Y."/>
            <person name="McGuire P.E."/>
            <person name="Liu S."/>
            <person name="Long H."/>
            <person name="Ramasamy R.K."/>
            <person name="Rodriguez J.C."/>
            <person name="Van S.L."/>
            <person name="Yuan L."/>
            <person name="Wang Z."/>
            <person name="Xia Z."/>
            <person name="Xiao L."/>
            <person name="Anderson O.D."/>
            <person name="Ouyang S."/>
            <person name="Liang Y."/>
            <person name="Zimin A.V."/>
            <person name="Pertea G."/>
            <person name="Qi P."/>
            <person name="Bennetzen J.L."/>
            <person name="Dai X."/>
            <person name="Dawson M.W."/>
            <person name="Muller H.G."/>
            <person name="Kugler K."/>
            <person name="Rivarola-Duarte L."/>
            <person name="Spannagl M."/>
            <person name="Mayer K.F.X."/>
            <person name="Lu F.H."/>
            <person name="Bevan M.W."/>
            <person name="Leroy P."/>
            <person name="Li P."/>
            <person name="You F.M."/>
            <person name="Sun Q."/>
            <person name="Liu Z."/>
            <person name="Lyons E."/>
            <person name="Wicker T."/>
            <person name="Salzberg S.L."/>
            <person name="Devos K.M."/>
            <person name="Dvorak J."/>
        </authorList>
    </citation>
    <scope>NUCLEOTIDE SEQUENCE [LARGE SCALE GENOMIC DNA]</scope>
    <source>
        <strain evidence="2">cv. AL8/78</strain>
    </source>
</reference>
<accession>A0A453DJZ9</accession>
<evidence type="ECO:0000256" key="1">
    <source>
        <dbReference type="SAM" id="Phobius"/>
    </source>
</evidence>
<keyword evidence="1" id="KW-1133">Transmembrane helix</keyword>
<dbReference type="Gramene" id="AET2Gv21278700.1">
    <property type="protein sequence ID" value="AET2Gv21278700.1"/>
    <property type="gene ID" value="AET2Gv21278700"/>
</dbReference>
<evidence type="ECO:0000313" key="2">
    <source>
        <dbReference type="EnsemblPlants" id="AET2Gv21278700.1"/>
    </source>
</evidence>
<keyword evidence="3" id="KW-1185">Reference proteome</keyword>
<name>A0A453DJZ9_AEGTS</name>